<evidence type="ECO:0000313" key="3">
    <source>
        <dbReference type="EMBL" id="MCL7027642.1"/>
    </source>
</evidence>
<keyword evidence="4" id="KW-1185">Reference proteome</keyword>
<dbReference type="PANTHER" id="PTHR31346:SF4">
    <property type="entry name" value="MULTIPLE ORGANELLAR RNA EDITING FACTOR 8, CHLOROPLASTIC_MITOCHONDRIAL"/>
    <property type="match status" value="1"/>
</dbReference>
<evidence type="ECO:0000313" key="4">
    <source>
        <dbReference type="Proteomes" id="UP001177140"/>
    </source>
</evidence>
<dbReference type="AlphaFoldDB" id="A0AA41S097"/>
<gene>
    <name evidence="3" type="ORF">MKW94_022885</name>
</gene>
<keyword evidence="1" id="KW-0809">Transit peptide</keyword>
<dbReference type="GO" id="GO:0005739">
    <property type="term" value="C:mitochondrion"/>
    <property type="evidence" value="ECO:0007669"/>
    <property type="project" value="TreeGrafter"/>
</dbReference>
<comment type="caution">
    <text evidence="3">The sequence shown here is derived from an EMBL/GenBank/DDBJ whole genome shotgun (WGS) entry which is preliminary data.</text>
</comment>
<dbReference type="Pfam" id="PF21864">
    <property type="entry name" value="MORF_dom"/>
    <property type="match status" value="1"/>
</dbReference>
<dbReference type="EMBL" id="JAJJMA010070533">
    <property type="protein sequence ID" value="MCL7027642.1"/>
    <property type="molecule type" value="Genomic_DNA"/>
</dbReference>
<organism evidence="3 4">
    <name type="scientific">Papaver nudicaule</name>
    <name type="common">Iceland poppy</name>
    <dbReference type="NCBI Taxonomy" id="74823"/>
    <lineage>
        <taxon>Eukaryota</taxon>
        <taxon>Viridiplantae</taxon>
        <taxon>Streptophyta</taxon>
        <taxon>Embryophyta</taxon>
        <taxon>Tracheophyta</taxon>
        <taxon>Spermatophyta</taxon>
        <taxon>Magnoliopsida</taxon>
        <taxon>Ranunculales</taxon>
        <taxon>Papaveraceae</taxon>
        <taxon>Papaveroideae</taxon>
        <taxon>Papaver</taxon>
    </lineage>
</organism>
<reference evidence="3" key="1">
    <citation type="submission" date="2022-03" db="EMBL/GenBank/DDBJ databases">
        <title>A functionally conserved STORR gene fusion in Papaver species that diverged 16.8 million years ago.</title>
        <authorList>
            <person name="Catania T."/>
        </authorList>
    </citation>
    <scope>NUCLEOTIDE SEQUENCE</scope>
    <source>
        <strain evidence="3">S-191538</strain>
    </source>
</reference>
<dbReference type="InterPro" id="IPR054059">
    <property type="entry name" value="MORF/ORRM1/DAG-like_MORF"/>
</dbReference>
<feature type="domain" description="MORF/ORRM1/DAG-like MORF" evidence="2">
    <location>
        <begin position="84"/>
        <end position="175"/>
    </location>
</feature>
<dbReference type="PANTHER" id="PTHR31346">
    <property type="entry name" value="MULTIPLE ORGANELLAR RNA EDITING FACTOR 2, CHLOROPLASTIC-RELATED-RELATED"/>
    <property type="match status" value="1"/>
</dbReference>
<accession>A0AA41S097</accession>
<dbReference type="GO" id="GO:0016554">
    <property type="term" value="P:cytidine to uridine editing"/>
    <property type="evidence" value="ECO:0007669"/>
    <property type="project" value="InterPro"/>
</dbReference>
<evidence type="ECO:0000256" key="1">
    <source>
        <dbReference type="ARBA" id="ARBA00022946"/>
    </source>
</evidence>
<dbReference type="Proteomes" id="UP001177140">
    <property type="component" value="Unassembled WGS sequence"/>
</dbReference>
<evidence type="ECO:0000259" key="2">
    <source>
        <dbReference type="Pfam" id="PF21864"/>
    </source>
</evidence>
<sequence length="235" mass="26697">MALCRRIIRTIPCSSRSLFTSSSSVSRSSSSRLCRGARPIAFSALTDFTNRFPTFKCMSTDADVKSSRNNISARESLALQGCDFEHWYVLMEIPQGEPTRDEIIDCYIKTLSKVLGSEEEARMRIYSVSTKHYFSFGALVSEELSEKIKELPGVQHVCADSYVNAETKEYGGEPFINGKVVPYDPKYHEQWLRSWEDMQSKYRQPKKPGSPLNQYLAIMLGYLLGLDLNAIHYST</sequence>
<dbReference type="InterPro" id="IPR039206">
    <property type="entry name" value="MORF/ORRM1/DAG-like"/>
</dbReference>
<name>A0AA41S097_PAPNU</name>
<protein>
    <recommendedName>
        <fullName evidence="2">MORF/ORRM1/DAG-like MORF domain-containing protein</fullName>
    </recommendedName>
</protein>
<dbReference type="GO" id="GO:0080156">
    <property type="term" value="P:mitochondrial mRNA modification"/>
    <property type="evidence" value="ECO:0007669"/>
    <property type="project" value="TreeGrafter"/>
</dbReference>
<proteinExistence type="predicted"/>